<keyword evidence="12" id="KW-1185">Reference proteome</keyword>
<dbReference type="RefSeq" id="WP_197160871.1">
    <property type="nucleotide sequence ID" value="NZ_JADZGI010000001.1"/>
</dbReference>
<evidence type="ECO:0000256" key="9">
    <source>
        <dbReference type="RuleBase" id="RU364070"/>
    </source>
</evidence>
<evidence type="ECO:0000256" key="5">
    <source>
        <dbReference type="ARBA" id="ARBA00022519"/>
    </source>
</evidence>
<dbReference type="SUPFAM" id="SSF82714">
    <property type="entry name" value="Multidrug efflux transporter AcrB TolC docking domain, DN and DC subdomains"/>
    <property type="match status" value="2"/>
</dbReference>
<keyword evidence="7 9" id="KW-1133">Transmembrane helix</keyword>
<feature type="transmembrane region" description="Helical" evidence="9">
    <location>
        <begin position="544"/>
        <end position="561"/>
    </location>
</feature>
<dbReference type="NCBIfam" id="NF000282">
    <property type="entry name" value="RND_permease_1"/>
    <property type="match status" value="1"/>
</dbReference>
<evidence type="ECO:0000256" key="2">
    <source>
        <dbReference type="ARBA" id="ARBA00010942"/>
    </source>
</evidence>
<evidence type="ECO:0000256" key="7">
    <source>
        <dbReference type="ARBA" id="ARBA00022989"/>
    </source>
</evidence>
<dbReference type="Gene3D" id="3.30.70.1440">
    <property type="entry name" value="Multidrug efflux transporter AcrB pore domain"/>
    <property type="match status" value="1"/>
</dbReference>
<evidence type="ECO:0000256" key="6">
    <source>
        <dbReference type="ARBA" id="ARBA00022692"/>
    </source>
</evidence>
<dbReference type="AlphaFoldDB" id="A0A931MKJ1"/>
<evidence type="ECO:0000256" key="10">
    <source>
        <dbReference type="SAM" id="MobiDB-lite"/>
    </source>
</evidence>
<feature type="transmembrane region" description="Helical" evidence="9">
    <location>
        <begin position="366"/>
        <end position="390"/>
    </location>
</feature>
<evidence type="ECO:0000256" key="3">
    <source>
        <dbReference type="ARBA" id="ARBA00022448"/>
    </source>
</evidence>
<evidence type="ECO:0000313" key="12">
    <source>
        <dbReference type="Proteomes" id="UP000617634"/>
    </source>
</evidence>
<evidence type="ECO:0000256" key="8">
    <source>
        <dbReference type="ARBA" id="ARBA00023136"/>
    </source>
</evidence>
<feature type="transmembrane region" description="Helical" evidence="9">
    <location>
        <begin position="12"/>
        <end position="30"/>
    </location>
</feature>
<dbReference type="FunFam" id="3.30.70.1430:FF:000002">
    <property type="entry name" value="Efflux pump membrane transporter"/>
    <property type="match status" value="1"/>
</dbReference>
<keyword evidence="6 9" id="KW-0812">Transmembrane</keyword>
<reference evidence="11" key="1">
    <citation type="submission" date="2020-11" db="EMBL/GenBank/DDBJ databases">
        <title>Novosphingobium aureum sp. nov., a marine bacterium isolated from sediment of a salt flat.</title>
        <authorList>
            <person name="Yoo Y."/>
            <person name="Kim J.-J."/>
        </authorList>
    </citation>
    <scope>NUCLEOTIDE SEQUENCE</scope>
    <source>
        <strain evidence="11">YJ-S2-02</strain>
    </source>
</reference>
<feature type="transmembrane region" description="Helical" evidence="9">
    <location>
        <begin position="975"/>
        <end position="995"/>
    </location>
</feature>
<dbReference type="GO" id="GO:0042910">
    <property type="term" value="F:xenobiotic transmembrane transporter activity"/>
    <property type="evidence" value="ECO:0007669"/>
    <property type="project" value="TreeGrafter"/>
</dbReference>
<dbReference type="GO" id="GO:0005886">
    <property type="term" value="C:plasma membrane"/>
    <property type="evidence" value="ECO:0007669"/>
    <property type="project" value="UniProtKB-SubCell"/>
</dbReference>
<dbReference type="FunFam" id="3.30.70.1430:FF:000001">
    <property type="entry name" value="Efflux pump membrane transporter"/>
    <property type="match status" value="1"/>
</dbReference>
<dbReference type="Proteomes" id="UP000617634">
    <property type="component" value="Unassembled WGS sequence"/>
</dbReference>
<dbReference type="InterPro" id="IPR001036">
    <property type="entry name" value="Acrflvin-R"/>
</dbReference>
<feature type="transmembrane region" description="Helical" evidence="9">
    <location>
        <begin position="926"/>
        <end position="947"/>
    </location>
</feature>
<dbReference type="GO" id="GO:0009636">
    <property type="term" value="P:response to toxic substance"/>
    <property type="evidence" value="ECO:0007669"/>
    <property type="project" value="UniProtKB-ARBA"/>
</dbReference>
<dbReference type="Pfam" id="PF00873">
    <property type="entry name" value="ACR_tran"/>
    <property type="match status" value="1"/>
</dbReference>
<dbReference type="Gene3D" id="3.30.70.1430">
    <property type="entry name" value="Multidrug efflux transporter AcrB pore domain"/>
    <property type="match status" value="2"/>
</dbReference>
<dbReference type="SUPFAM" id="SSF82693">
    <property type="entry name" value="Multidrug efflux transporter AcrB pore domain, PN1, PN2, PC1 and PC2 subdomains"/>
    <property type="match status" value="3"/>
</dbReference>
<protein>
    <recommendedName>
        <fullName evidence="9">Efflux pump membrane transporter</fullName>
    </recommendedName>
</protein>
<comment type="subcellular location">
    <subcellularLocation>
        <location evidence="1 9">Cell inner membrane</location>
        <topology evidence="1 9">Multi-pass membrane protein</topology>
    </subcellularLocation>
</comment>
<accession>A0A931MKJ1</accession>
<keyword evidence="3 9" id="KW-0813">Transport</keyword>
<dbReference type="EMBL" id="JADZGI010000001">
    <property type="protein sequence ID" value="MBH0112046.1"/>
    <property type="molecule type" value="Genomic_DNA"/>
</dbReference>
<keyword evidence="5 9" id="KW-0997">Cell inner membrane</keyword>
<dbReference type="FunFam" id="1.20.1640.10:FF:000001">
    <property type="entry name" value="Efflux pump membrane transporter"/>
    <property type="match status" value="1"/>
</dbReference>
<proteinExistence type="inferred from homology"/>
<dbReference type="GO" id="GO:0015562">
    <property type="term" value="F:efflux transmembrane transporter activity"/>
    <property type="evidence" value="ECO:0007669"/>
    <property type="project" value="InterPro"/>
</dbReference>
<feature type="compositionally biased region" description="Polar residues" evidence="10">
    <location>
        <begin position="1043"/>
        <end position="1052"/>
    </location>
</feature>
<gene>
    <name evidence="11" type="ORF">I5E68_03645</name>
</gene>
<evidence type="ECO:0000313" key="11">
    <source>
        <dbReference type="EMBL" id="MBH0112046.1"/>
    </source>
</evidence>
<dbReference type="InterPro" id="IPR004764">
    <property type="entry name" value="MdtF-like"/>
</dbReference>
<sequence length="1062" mass="114222">MARYFIDRPIFAWVIAIVAMMAGILAIRSLPVSQFPEIAPPTVTINASYPGADAETLEQTTTQVIEQQLTGIDNLRYFSSTSSSAGVVTITLTFEQGTDPDIAQVQVQNKLSAAQALLPEEVQRQGVTVEKSAASFLVVVGIYSEDGSHSANDLSDYVASDVQDPVARINGVGELMVFGTQYAMRVWVDPLKLRSYNLTVSDVQQAIAAQNVQVSAGQIGALPASKEQQLNATVSVQSRLQTPDEFEAIRLRTSEGGAVVRLRDVGRAELGAENYGFDVQYNGHPASGFGVRLASGANALDTVEAVKAEVAQISKKFPSDVKVVYPYDTTPFVRLSVEQVIHTLIEAVVLVFLVMFLFLQNWRATIIPTIAVPVVLLGTFGIMAAMGYTINQLTLFGMVLAIGLLVDDAIVVVENVERLIQTEHLSPKDAARKSMDEISGALIGIAMVLSAVFLPMAFFGGSTGVIFRQFSLTIVSSMVLSVAVALILTPALCATILKPHDPQKDQGNGLLARFFRWFNEKFDRGTDKYENGVKRTARGWKRSMLIYVVVVGGVALLFARLPGGFLPDEDQGVVMTQVVAPPGSTLPRTDRAVSHVRDYFLNTEKKNVESIFTISGFSFMGQGQNTAIAFVRLRDWAERDGAENGAVGIANRAMGAFSQYRDAMIFALVPPAISELGNATGFDMWLTDTGGLGHERLKQTRNQLMGAAMQSDKIAQVMPMSLDDAPQLVIDIDQDKAQALGLDLSSINSDLSAAWGGAYVNDFLDRGRTKRVYLQADQDFRDSPDDLKDFYVRNTSGEMVPYSAFATASWKTAPTMLTRYNGRPAMQLQGGPTPGVSTGGAMTEMEQLQAGLPEGTELEWTGLSYEEQLSAGQAPALYALSLFVIFLCLAALYESWSVPIAVVLVVPLGVLGAMLAAWLTGLNNDIYLQVGLITTIGVSAKNAILIIEFAEERVLAGMNAFDAAVEAARLRLRPILMTSLAFGIGVLPLALSTGAGAGGQNAIGRSVVGGMFTATVLAIFFVPMFFVVVSRLFGHGKHEGEDTAQTQDNAPDSTGAAPAKDI</sequence>
<feature type="region of interest" description="Disordered" evidence="10">
    <location>
        <begin position="1038"/>
        <end position="1062"/>
    </location>
</feature>
<feature type="transmembrane region" description="Helical" evidence="9">
    <location>
        <begin position="438"/>
        <end position="458"/>
    </location>
</feature>
<organism evidence="11 12">
    <name type="scientific">Novosphingobium aureum</name>
    <dbReference type="NCBI Taxonomy" id="2792964"/>
    <lineage>
        <taxon>Bacteria</taxon>
        <taxon>Pseudomonadati</taxon>
        <taxon>Pseudomonadota</taxon>
        <taxon>Alphaproteobacteria</taxon>
        <taxon>Sphingomonadales</taxon>
        <taxon>Sphingomonadaceae</taxon>
        <taxon>Novosphingobium</taxon>
    </lineage>
</organism>
<feature type="transmembrane region" description="Helical" evidence="9">
    <location>
        <begin position="1007"/>
        <end position="1029"/>
    </location>
</feature>
<dbReference type="Gene3D" id="1.20.1640.10">
    <property type="entry name" value="Multidrug efflux transporter AcrB transmembrane domain"/>
    <property type="match status" value="2"/>
</dbReference>
<dbReference type="NCBIfam" id="TIGR00915">
    <property type="entry name" value="2A0602"/>
    <property type="match status" value="1"/>
</dbReference>
<keyword evidence="8 9" id="KW-0472">Membrane</keyword>
<dbReference type="PANTHER" id="PTHR32063">
    <property type="match status" value="1"/>
</dbReference>
<dbReference type="InterPro" id="IPR027463">
    <property type="entry name" value="AcrB_DN_DC_subdom"/>
</dbReference>
<comment type="similarity">
    <text evidence="2 9">Belongs to the resistance-nodulation-cell division (RND) (TC 2.A.6) family.</text>
</comment>
<dbReference type="Gene3D" id="3.30.2090.10">
    <property type="entry name" value="Multidrug efflux transporter AcrB TolC docking domain, DN and DC subdomains"/>
    <property type="match status" value="2"/>
</dbReference>
<feature type="transmembrane region" description="Helical" evidence="9">
    <location>
        <begin position="470"/>
        <end position="497"/>
    </location>
</feature>
<dbReference type="PANTHER" id="PTHR32063:SF13">
    <property type="entry name" value="MULTIDRUG EFFLUX PUMP SUBUNIT ACRB-RELATED"/>
    <property type="match status" value="1"/>
</dbReference>
<dbReference type="PRINTS" id="PR00702">
    <property type="entry name" value="ACRIFLAVINRP"/>
</dbReference>
<name>A0A931MKJ1_9SPHN</name>
<feature type="transmembrane region" description="Helical" evidence="9">
    <location>
        <begin position="876"/>
        <end position="893"/>
    </location>
</feature>
<feature type="transmembrane region" description="Helical" evidence="9">
    <location>
        <begin position="900"/>
        <end position="920"/>
    </location>
</feature>
<feature type="transmembrane region" description="Helical" evidence="9">
    <location>
        <begin position="396"/>
        <end position="417"/>
    </location>
</feature>
<keyword evidence="4" id="KW-1003">Cell membrane</keyword>
<evidence type="ECO:0000256" key="1">
    <source>
        <dbReference type="ARBA" id="ARBA00004429"/>
    </source>
</evidence>
<evidence type="ECO:0000256" key="4">
    <source>
        <dbReference type="ARBA" id="ARBA00022475"/>
    </source>
</evidence>
<comment type="caution">
    <text evidence="11">The sequence shown here is derived from an EMBL/GenBank/DDBJ whole genome shotgun (WGS) entry which is preliminary data.</text>
</comment>
<feature type="transmembrane region" description="Helical" evidence="9">
    <location>
        <begin position="340"/>
        <end position="359"/>
    </location>
</feature>
<dbReference type="Gene3D" id="3.30.70.1320">
    <property type="entry name" value="Multidrug efflux transporter AcrB pore domain like"/>
    <property type="match status" value="1"/>
</dbReference>
<dbReference type="SUPFAM" id="SSF82866">
    <property type="entry name" value="Multidrug efflux transporter AcrB transmembrane domain"/>
    <property type="match status" value="2"/>
</dbReference>